<feature type="compositionally biased region" description="Basic residues" evidence="4">
    <location>
        <begin position="122"/>
        <end position="142"/>
    </location>
</feature>
<dbReference type="EMBL" id="QGKU01000033">
    <property type="protein sequence ID" value="PWR02721.1"/>
    <property type="molecule type" value="Genomic_DNA"/>
</dbReference>
<dbReference type="CDD" id="cd11614">
    <property type="entry name" value="SAF_CpaB_FlgA_like"/>
    <property type="match status" value="1"/>
</dbReference>
<dbReference type="GO" id="GO:0044780">
    <property type="term" value="P:bacterial-type flagellum assembly"/>
    <property type="evidence" value="ECO:0007669"/>
    <property type="project" value="InterPro"/>
</dbReference>
<dbReference type="OrthoDB" id="7689411at2"/>
<keyword evidence="6" id="KW-0966">Cell projection</keyword>
<reference evidence="6 7" key="1">
    <citation type="submission" date="2018-05" db="EMBL/GenBank/DDBJ databases">
        <title>Rhodobacteraceae gen. nov., sp. nov. isolated from sea water.</title>
        <authorList>
            <person name="Ren Y."/>
        </authorList>
    </citation>
    <scope>NUCLEOTIDE SEQUENCE [LARGE SCALE GENOMIC DNA]</scope>
    <source>
        <strain evidence="6 7">TG-679</strain>
    </source>
</reference>
<feature type="compositionally biased region" description="Basic and acidic residues" evidence="4">
    <location>
        <begin position="210"/>
        <end position="221"/>
    </location>
</feature>
<dbReference type="PANTHER" id="PTHR36307">
    <property type="entry name" value="FLAGELLA BASAL BODY P-RING FORMATION PROTEIN FLGA"/>
    <property type="match status" value="1"/>
</dbReference>
<dbReference type="Pfam" id="PF13144">
    <property type="entry name" value="ChapFlgA"/>
    <property type="match status" value="1"/>
</dbReference>
<comment type="caution">
    <text evidence="6">The sequence shown here is derived from an EMBL/GenBank/DDBJ whole genome shotgun (WGS) entry which is preliminary data.</text>
</comment>
<keyword evidence="2" id="KW-0732">Signal</keyword>
<dbReference type="Proteomes" id="UP000245680">
    <property type="component" value="Unassembled WGS sequence"/>
</dbReference>
<dbReference type="SMART" id="SM00858">
    <property type="entry name" value="SAF"/>
    <property type="match status" value="1"/>
</dbReference>
<sequence>MEGAGARPGRRGDAAKLRWQPPACRDRLRARDPGLSRRACLVCGLRQHPCGAARGPAGPPPRHASRPGNRPQPPNRGNAGERGLRLHLAHARADRAARRRHGVRNGDRDPRQRTDGHDAHRTPLHRRHGPRGAARDRHRNRRAAVAQPEPAERPPARPGRSRSCRYDRKDLHRNARRAGLPAARGTPVSGGRSGHRADRKPPRSAPGRPCGDRGPKPELRLSRSAGHRPRKRRTGTTGSDASALATQRAAGRIPGGWLVRPPRFLTAALLCALATPGQTAPGFPAGLGGDDVIALVTAALAKEGLSARPEIASARRYPACGSAPAVSPRNGDWSTVELSCAGPAPWSRAVRTGLPAAPVMAEPAPQTPQGPLVATLVGPLAAGAVIGPDDIALAPAAVGTGTGAFGRIDALVGRRLATNLGAGHVVLARHLERDWVVTRGKPVAIAFEGGIVSVTAPGIALQDGQQGDLIDIENRASGRVIKGYVAGPNKISVHAKLN</sequence>
<feature type="domain" description="SAF" evidence="5">
    <location>
        <begin position="371"/>
        <end position="432"/>
    </location>
</feature>
<dbReference type="InterPro" id="IPR039246">
    <property type="entry name" value="Flagellar_FlgA"/>
</dbReference>
<feature type="compositionally biased region" description="Basic and acidic residues" evidence="4">
    <location>
        <begin position="164"/>
        <end position="173"/>
    </location>
</feature>
<comment type="subcellular location">
    <subcellularLocation>
        <location evidence="1">Periplasm</location>
    </subcellularLocation>
</comment>
<evidence type="ECO:0000256" key="1">
    <source>
        <dbReference type="ARBA" id="ARBA00004418"/>
    </source>
</evidence>
<keyword evidence="6" id="KW-0282">Flagellum</keyword>
<evidence type="ECO:0000259" key="5">
    <source>
        <dbReference type="SMART" id="SM00858"/>
    </source>
</evidence>
<dbReference type="NCBIfam" id="TIGR03170">
    <property type="entry name" value="flgA_cterm"/>
    <property type="match status" value="1"/>
</dbReference>
<keyword evidence="3" id="KW-0574">Periplasm</keyword>
<evidence type="ECO:0000313" key="7">
    <source>
        <dbReference type="Proteomes" id="UP000245680"/>
    </source>
</evidence>
<evidence type="ECO:0000256" key="3">
    <source>
        <dbReference type="ARBA" id="ARBA00022764"/>
    </source>
</evidence>
<evidence type="ECO:0000256" key="4">
    <source>
        <dbReference type="SAM" id="MobiDB-lite"/>
    </source>
</evidence>
<dbReference type="InterPro" id="IPR017585">
    <property type="entry name" value="SAF_FlgA"/>
</dbReference>
<proteinExistence type="predicted"/>
<name>A0A2V2LFP1_9RHOB</name>
<dbReference type="PANTHER" id="PTHR36307:SF1">
    <property type="entry name" value="FLAGELLA BASAL BODY P-RING FORMATION PROTEIN FLGA"/>
    <property type="match status" value="1"/>
</dbReference>
<evidence type="ECO:0000313" key="6">
    <source>
        <dbReference type="EMBL" id="PWR02721.1"/>
    </source>
</evidence>
<organism evidence="6 7">
    <name type="scientific">Meridianimarinicoccus roseus</name>
    <dbReference type="NCBI Taxonomy" id="2072018"/>
    <lineage>
        <taxon>Bacteria</taxon>
        <taxon>Pseudomonadati</taxon>
        <taxon>Pseudomonadota</taxon>
        <taxon>Alphaproteobacteria</taxon>
        <taxon>Rhodobacterales</taxon>
        <taxon>Paracoccaceae</taxon>
        <taxon>Meridianimarinicoccus</taxon>
    </lineage>
</organism>
<dbReference type="GO" id="GO:0042597">
    <property type="term" value="C:periplasmic space"/>
    <property type="evidence" value="ECO:0007669"/>
    <property type="project" value="UniProtKB-SubCell"/>
</dbReference>
<feature type="compositionally biased region" description="Basic and acidic residues" evidence="4">
    <location>
        <begin position="104"/>
        <end position="121"/>
    </location>
</feature>
<feature type="region of interest" description="Disordered" evidence="4">
    <location>
        <begin position="48"/>
        <end position="245"/>
    </location>
</feature>
<accession>A0A2V2LFP1</accession>
<feature type="region of interest" description="Disordered" evidence="4">
    <location>
        <begin position="1"/>
        <end position="21"/>
    </location>
</feature>
<gene>
    <name evidence="6" type="primary">flgA</name>
    <name evidence="6" type="ORF">DKT77_10335</name>
</gene>
<keyword evidence="6" id="KW-0969">Cilium</keyword>
<dbReference type="Gene3D" id="2.30.30.760">
    <property type="match status" value="1"/>
</dbReference>
<evidence type="ECO:0000256" key="2">
    <source>
        <dbReference type="ARBA" id="ARBA00022729"/>
    </source>
</evidence>
<protein>
    <submittedName>
        <fullName evidence="6">Flagella basal body P-ring formation protein FlgA</fullName>
    </submittedName>
</protein>
<feature type="compositionally biased region" description="Basic residues" evidence="4">
    <location>
        <begin position="225"/>
        <end position="234"/>
    </location>
</feature>
<dbReference type="InterPro" id="IPR013974">
    <property type="entry name" value="SAF"/>
</dbReference>
<dbReference type="AlphaFoldDB" id="A0A2V2LFP1"/>
<keyword evidence="7" id="KW-1185">Reference proteome</keyword>